<name>A0A9Q4KJC6_9BACT</name>
<dbReference type="EMBL" id="JAPXGO010000001">
    <property type="protein sequence ID" value="MCZ6159015.1"/>
    <property type="molecule type" value="Genomic_DNA"/>
</dbReference>
<accession>A0A9Q4KJC6</accession>
<protein>
    <submittedName>
        <fullName evidence="1">Transcriptional regulator</fullName>
    </submittedName>
</protein>
<comment type="caution">
    <text evidence="1">The sequence shown here is derived from an EMBL/GenBank/DDBJ whole genome shotgun (WGS) entry which is preliminary data.</text>
</comment>
<dbReference type="Proteomes" id="UP001075225">
    <property type="component" value="Unassembled WGS sequence"/>
</dbReference>
<gene>
    <name evidence="1" type="ORF">O6B32_00735</name>
</gene>
<sequence length="76" mass="8719">MENIIKNACNELDLTYKEFGELIGYGEGAIKSAISKNKVSSPMKKAVELYFEKLELENKIKKSEEFKAILKEFLEN</sequence>
<evidence type="ECO:0000313" key="2">
    <source>
        <dbReference type="Proteomes" id="UP001075225"/>
    </source>
</evidence>
<evidence type="ECO:0000313" key="1">
    <source>
        <dbReference type="EMBL" id="MCZ6159015.1"/>
    </source>
</evidence>
<dbReference type="AlphaFoldDB" id="A0A9Q4KJC6"/>
<proteinExistence type="predicted"/>
<organism evidence="1 2">
    <name type="scientific">Campylobacter ureolyticus</name>
    <dbReference type="NCBI Taxonomy" id="827"/>
    <lineage>
        <taxon>Bacteria</taxon>
        <taxon>Pseudomonadati</taxon>
        <taxon>Campylobacterota</taxon>
        <taxon>Epsilonproteobacteria</taxon>
        <taxon>Campylobacterales</taxon>
        <taxon>Campylobacteraceae</taxon>
        <taxon>Campylobacter</taxon>
    </lineage>
</organism>
<reference evidence="1" key="1">
    <citation type="submission" date="2022-12" db="EMBL/GenBank/DDBJ databases">
        <title>Species Delineation and Comparative Genomics within the Campylobacter ureolyticus Complex.</title>
        <authorList>
            <person name="Maki J."/>
            <person name="Howard M."/>
            <person name="Connelly S."/>
            <person name="Hardy D.J."/>
            <person name="Cameron A."/>
        </authorList>
    </citation>
    <scope>NUCLEOTIDE SEQUENCE</scope>
    <source>
        <strain evidence="1">URMC_787</strain>
    </source>
</reference>
<dbReference type="RefSeq" id="WP_269484157.1">
    <property type="nucleotide sequence ID" value="NZ_JAPXGO010000001.1"/>
</dbReference>